<dbReference type="AlphaFoldDB" id="A0AAY4DJV0"/>
<feature type="signal peptide" evidence="5">
    <location>
        <begin position="1"/>
        <end position="18"/>
    </location>
</feature>
<dbReference type="InterPro" id="IPR036056">
    <property type="entry name" value="Fibrinogen-like_C"/>
</dbReference>
<dbReference type="PROSITE" id="PS51406">
    <property type="entry name" value="FIBRINOGEN_C_2"/>
    <property type="match status" value="1"/>
</dbReference>
<dbReference type="GO" id="GO:0030674">
    <property type="term" value="F:protein-macromolecule adaptor activity"/>
    <property type="evidence" value="ECO:0007669"/>
    <property type="project" value="TreeGrafter"/>
</dbReference>
<feature type="domain" description="Fibrinogen C-terminal" evidence="6">
    <location>
        <begin position="18"/>
        <end position="239"/>
    </location>
</feature>
<dbReference type="CDD" id="cd00087">
    <property type="entry name" value="FReD"/>
    <property type="match status" value="1"/>
</dbReference>
<dbReference type="Ensembl" id="ENSDCDT00010055623.1">
    <property type="protein sequence ID" value="ENSDCDP00010045444.1"/>
    <property type="gene ID" value="ENSDCDG00010027999.1"/>
</dbReference>
<dbReference type="SUPFAM" id="SSF56496">
    <property type="entry name" value="Fibrinogen C-terminal domain-like"/>
    <property type="match status" value="1"/>
</dbReference>
<reference evidence="7" key="2">
    <citation type="submission" date="2025-08" db="UniProtKB">
        <authorList>
            <consortium name="Ensembl"/>
        </authorList>
    </citation>
    <scope>IDENTIFICATION</scope>
</reference>
<comment type="subcellular location">
    <subcellularLocation>
        <location evidence="1">Secreted</location>
    </subcellularLocation>
</comment>
<keyword evidence="5" id="KW-0732">Signal</keyword>
<dbReference type="InterPro" id="IPR014716">
    <property type="entry name" value="Fibrinogen_a/b/g_C_1"/>
</dbReference>
<dbReference type="SMART" id="SM00186">
    <property type="entry name" value="FBG"/>
    <property type="match status" value="1"/>
</dbReference>
<proteinExistence type="predicted"/>
<dbReference type="FunFam" id="3.90.215.10:FF:000001">
    <property type="entry name" value="Tenascin isoform 1"/>
    <property type="match status" value="1"/>
</dbReference>
<organism evidence="7 8">
    <name type="scientific">Denticeps clupeoides</name>
    <name type="common">denticle herring</name>
    <dbReference type="NCBI Taxonomy" id="299321"/>
    <lineage>
        <taxon>Eukaryota</taxon>
        <taxon>Metazoa</taxon>
        <taxon>Chordata</taxon>
        <taxon>Craniata</taxon>
        <taxon>Vertebrata</taxon>
        <taxon>Euteleostomi</taxon>
        <taxon>Actinopterygii</taxon>
        <taxon>Neopterygii</taxon>
        <taxon>Teleostei</taxon>
        <taxon>Clupei</taxon>
        <taxon>Clupeiformes</taxon>
        <taxon>Denticipitoidei</taxon>
        <taxon>Denticipitidae</taxon>
        <taxon>Denticeps</taxon>
    </lineage>
</organism>
<dbReference type="PANTHER" id="PTHR47221">
    <property type="entry name" value="FIBRINOGEN ALPHA CHAIN"/>
    <property type="match status" value="1"/>
</dbReference>
<accession>A0AAY4DJV0</accession>
<keyword evidence="8" id="KW-1185">Reference proteome</keyword>
<dbReference type="Proteomes" id="UP000694580">
    <property type="component" value="Chromosome 8"/>
</dbReference>
<keyword evidence="3" id="KW-1015">Disulfide bond</keyword>
<protein>
    <recommendedName>
        <fullName evidence="6">Fibrinogen C-terminal domain-containing protein</fullName>
    </recommendedName>
</protein>
<keyword evidence="4" id="KW-0325">Glycoprotein</keyword>
<sequence length="245" mass="26950">MGPAVALLLALVAAPARGRPLLLPLDCADVRNSGGAKPSGVYAIYPAGPASPLHVHCDMESDGGGWTVFQRRLDGSVNFYRSWDGYKNGFGSTSGEYWLGLDNIFILSQRRRNELRVDMEDWQGNRVHAQYASFSLDPESFGYRLDLGGYVGGEAGDAMSSHNGMKFTTYDRDQDVWEKNCAGHFMGAFWYAACHTANPNGLYIPDSGSPHGSVYASWLPWKGNGYSLKNISMKLRPPSQLQKKN</sequence>
<evidence type="ECO:0000256" key="3">
    <source>
        <dbReference type="ARBA" id="ARBA00023157"/>
    </source>
</evidence>
<dbReference type="GO" id="GO:0005577">
    <property type="term" value="C:fibrinogen complex"/>
    <property type="evidence" value="ECO:0007669"/>
    <property type="project" value="TreeGrafter"/>
</dbReference>
<evidence type="ECO:0000313" key="7">
    <source>
        <dbReference type="Ensembl" id="ENSDCDP00010045444.1"/>
    </source>
</evidence>
<evidence type="ECO:0000256" key="4">
    <source>
        <dbReference type="ARBA" id="ARBA00023180"/>
    </source>
</evidence>
<dbReference type="InterPro" id="IPR037579">
    <property type="entry name" value="FIB_ANG-like"/>
</dbReference>
<name>A0AAY4DJV0_9TELE</name>
<evidence type="ECO:0000313" key="8">
    <source>
        <dbReference type="Proteomes" id="UP000694580"/>
    </source>
</evidence>
<feature type="chain" id="PRO_5044198843" description="Fibrinogen C-terminal domain-containing protein" evidence="5">
    <location>
        <begin position="19"/>
        <end position="245"/>
    </location>
</feature>
<dbReference type="GO" id="GO:0042730">
    <property type="term" value="P:fibrinolysis"/>
    <property type="evidence" value="ECO:0007669"/>
    <property type="project" value="TreeGrafter"/>
</dbReference>
<dbReference type="NCBIfam" id="NF040941">
    <property type="entry name" value="GGGWT_bact"/>
    <property type="match status" value="1"/>
</dbReference>
<reference evidence="7" key="3">
    <citation type="submission" date="2025-09" db="UniProtKB">
        <authorList>
            <consortium name="Ensembl"/>
        </authorList>
    </citation>
    <scope>IDENTIFICATION</scope>
</reference>
<dbReference type="GO" id="GO:0072377">
    <property type="term" value="P:blood coagulation, common pathway"/>
    <property type="evidence" value="ECO:0007669"/>
    <property type="project" value="TreeGrafter"/>
</dbReference>
<dbReference type="GO" id="GO:0005201">
    <property type="term" value="F:extracellular matrix structural constituent"/>
    <property type="evidence" value="ECO:0007669"/>
    <property type="project" value="TreeGrafter"/>
</dbReference>
<keyword evidence="2" id="KW-0964">Secreted</keyword>
<reference evidence="7 8" key="1">
    <citation type="submission" date="2020-06" db="EMBL/GenBank/DDBJ databases">
        <authorList>
            <consortium name="Wellcome Sanger Institute Data Sharing"/>
        </authorList>
    </citation>
    <scope>NUCLEOTIDE SEQUENCE [LARGE SCALE GENOMIC DNA]</scope>
</reference>
<gene>
    <name evidence="7" type="primary">MFAP4</name>
</gene>
<evidence type="ECO:0000256" key="1">
    <source>
        <dbReference type="ARBA" id="ARBA00004613"/>
    </source>
</evidence>
<dbReference type="Pfam" id="PF00147">
    <property type="entry name" value="Fibrinogen_C"/>
    <property type="match status" value="1"/>
</dbReference>
<dbReference type="Gene3D" id="3.90.215.10">
    <property type="entry name" value="Gamma Fibrinogen, chain A, domain 1"/>
    <property type="match status" value="1"/>
</dbReference>
<dbReference type="InterPro" id="IPR002181">
    <property type="entry name" value="Fibrinogen_a/b/g_C_dom"/>
</dbReference>
<dbReference type="GeneTree" id="ENSGT00940000154615"/>
<dbReference type="GO" id="GO:0070527">
    <property type="term" value="P:platelet aggregation"/>
    <property type="evidence" value="ECO:0007669"/>
    <property type="project" value="TreeGrafter"/>
</dbReference>
<dbReference type="GO" id="GO:0034116">
    <property type="term" value="P:positive regulation of heterotypic cell-cell adhesion"/>
    <property type="evidence" value="ECO:0007669"/>
    <property type="project" value="TreeGrafter"/>
</dbReference>
<dbReference type="PANTHER" id="PTHR47221:SF5">
    <property type="entry name" value="FIBRINOGEN C-TERMINAL DOMAIN-CONTAINING PROTEIN"/>
    <property type="match status" value="1"/>
</dbReference>
<evidence type="ECO:0000256" key="2">
    <source>
        <dbReference type="ARBA" id="ARBA00022525"/>
    </source>
</evidence>
<evidence type="ECO:0000256" key="5">
    <source>
        <dbReference type="SAM" id="SignalP"/>
    </source>
</evidence>
<evidence type="ECO:0000259" key="6">
    <source>
        <dbReference type="PROSITE" id="PS51406"/>
    </source>
</evidence>